<name>A0ABU8N1J0_9PSEU</name>
<proteinExistence type="predicted"/>
<feature type="domain" description="SCO6045-like C-terminal" evidence="1">
    <location>
        <begin position="7"/>
        <end position="95"/>
    </location>
</feature>
<evidence type="ECO:0000259" key="1">
    <source>
        <dbReference type="Pfam" id="PF26136"/>
    </source>
</evidence>
<accession>A0ABU8N1J0</accession>
<dbReference type="Pfam" id="PF26136">
    <property type="entry name" value="SCO6045_C"/>
    <property type="match status" value="1"/>
</dbReference>
<comment type="caution">
    <text evidence="2">The sequence shown here is derived from an EMBL/GenBank/DDBJ whole genome shotgun (WGS) entry which is preliminary data.</text>
</comment>
<reference evidence="2 3" key="1">
    <citation type="submission" date="2024-03" db="EMBL/GenBank/DDBJ databases">
        <title>Actinomycetospora sp. OC33-EN06, a novel actinomycete isolated from wild orchid (Aerides multiflora).</title>
        <authorList>
            <person name="Suriyachadkun C."/>
        </authorList>
    </citation>
    <scope>NUCLEOTIDE SEQUENCE [LARGE SCALE GENOMIC DNA]</scope>
    <source>
        <strain evidence="2 3">OC33-EN06</strain>
    </source>
</reference>
<protein>
    <recommendedName>
        <fullName evidence="1">SCO6045-like C-terminal domain-containing protein</fullName>
    </recommendedName>
</protein>
<evidence type="ECO:0000313" key="2">
    <source>
        <dbReference type="EMBL" id="MEJ2886263.1"/>
    </source>
</evidence>
<sequence length="113" mass="12354">MTREDLARRQAELLAALVAEGPVPDGIDPARVGLEAEALRAKRRRALARLLPADVHTALGGDLTRHLDAWITAHPRATGTSMRDDADALVAALRAQGLLGRPRRRGWSAWRPR</sequence>
<organism evidence="2 3">
    <name type="scientific">Actinomycetospora aeridis</name>
    <dbReference type="NCBI Taxonomy" id="3129231"/>
    <lineage>
        <taxon>Bacteria</taxon>
        <taxon>Bacillati</taxon>
        <taxon>Actinomycetota</taxon>
        <taxon>Actinomycetes</taxon>
        <taxon>Pseudonocardiales</taxon>
        <taxon>Pseudonocardiaceae</taxon>
        <taxon>Actinomycetospora</taxon>
    </lineage>
</organism>
<dbReference type="EMBL" id="JBBEGL010000002">
    <property type="protein sequence ID" value="MEJ2886263.1"/>
    <property type="molecule type" value="Genomic_DNA"/>
</dbReference>
<evidence type="ECO:0000313" key="3">
    <source>
        <dbReference type="Proteomes" id="UP001370100"/>
    </source>
</evidence>
<dbReference type="InterPro" id="IPR058711">
    <property type="entry name" value="SCO6045-like_C"/>
</dbReference>
<dbReference type="RefSeq" id="WP_337712749.1">
    <property type="nucleotide sequence ID" value="NZ_JBBEGL010000002.1"/>
</dbReference>
<keyword evidence="3" id="KW-1185">Reference proteome</keyword>
<gene>
    <name evidence="2" type="ORF">WCD41_07340</name>
</gene>
<dbReference type="Proteomes" id="UP001370100">
    <property type="component" value="Unassembled WGS sequence"/>
</dbReference>